<keyword evidence="2" id="KW-1133">Transmembrane helix</keyword>
<feature type="compositionally biased region" description="Basic and acidic residues" evidence="1">
    <location>
        <begin position="1"/>
        <end position="11"/>
    </location>
</feature>
<accession>A0ABR7LA67</accession>
<feature type="region of interest" description="Disordered" evidence="1">
    <location>
        <begin position="1"/>
        <end position="65"/>
    </location>
</feature>
<reference evidence="3 4" key="1">
    <citation type="submission" date="2020-06" db="EMBL/GenBank/DDBJ databases">
        <title>Actinokineospora xiongansis sp. nov., isolated from soil of Baiyangdian.</title>
        <authorList>
            <person name="Zhang X."/>
        </authorList>
    </citation>
    <scope>NUCLEOTIDE SEQUENCE [LARGE SCALE GENOMIC DNA]</scope>
    <source>
        <strain evidence="3 4">HBU206404</strain>
    </source>
</reference>
<dbReference type="RefSeq" id="WP_187221884.1">
    <property type="nucleotide sequence ID" value="NZ_JABVED010000010.1"/>
</dbReference>
<evidence type="ECO:0000256" key="1">
    <source>
        <dbReference type="SAM" id="MobiDB-lite"/>
    </source>
</evidence>
<comment type="caution">
    <text evidence="3">The sequence shown here is derived from an EMBL/GenBank/DDBJ whole genome shotgun (WGS) entry which is preliminary data.</text>
</comment>
<keyword evidence="2" id="KW-0812">Transmembrane</keyword>
<evidence type="ECO:0000313" key="3">
    <source>
        <dbReference type="EMBL" id="MBC6449284.1"/>
    </source>
</evidence>
<dbReference type="Proteomes" id="UP000734823">
    <property type="component" value="Unassembled WGS sequence"/>
</dbReference>
<organism evidence="3 4">
    <name type="scientific">Actinokineospora xionganensis</name>
    <dbReference type="NCBI Taxonomy" id="2684470"/>
    <lineage>
        <taxon>Bacteria</taxon>
        <taxon>Bacillati</taxon>
        <taxon>Actinomycetota</taxon>
        <taxon>Actinomycetes</taxon>
        <taxon>Pseudonocardiales</taxon>
        <taxon>Pseudonocardiaceae</taxon>
        <taxon>Actinokineospora</taxon>
    </lineage>
</organism>
<sequence>MDWHEEIRRLDTALSRGEISAAEHRKRRDEVLAEASGGMNGPRLLHQPGQAPAPPVPQPTAPERTSTEHTVVIDAARAAGNPQPPPRSDRSWSGPIDGADVFSVQPKSGAGRGVRTSALVLVVLAVVGAGLWWFLLGNDRASSAPPAAPPAPTAAAPWSTDRLPNPTDVLFSTTAVLTAQQALDNGFVRADDVEAMKAAGVEKVYFRAVTENGLVYHLFAFQTAGKASGGDLAAKLLQGAETDVDGLPDRVNAARAEAPGALVLEATYGTEGGAVRIVVARQGEIDEPLMTTELRDAVRVTVGSIGVR</sequence>
<keyword evidence="4" id="KW-1185">Reference proteome</keyword>
<evidence type="ECO:0000313" key="4">
    <source>
        <dbReference type="Proteomes" id="UP000734823"/>
    </source>
</evidence>
<gene>
    <name evidence="3" type="ORF">GPZ80_19140</name>
</gene>
<protein>
    <recommendedName>
        <fullName evidence="5">DUF1707 domain-containing protein</fullName>
    </recommendedName>
</protein>
<evidence type="ECO:0008006" key="5">
    <source>
        <dbReference type="Google" id="ProtNLM"/>
    </source>
</evidence>
<feature type="region of interest" description="Disordered" evidence="1">
    <location>
        <begin position="142"/>
        <end position="161"/>
    </location>
</feature>
<keyword evidence="2" id="KW-0472">Membrane</keyword>
<proteinExistence type="predicted"/>
<feature type="compositionally biased region" description="Pro residues" evidence="1">
    <location>
        <begin position="51"/>
        <end position="60"/>
    </location>
</feature>
<name>A0ABR7LA67_9PSEU</name>
<dbReference type="EMBL" id="JABVED010000010">
    <property type="protein sequence ID" value="MBC6449284.1"/>
    <property type="molecule type" value="Genomic_DNA"/>
</dbReference>
<evidence type="ECO:0000256" key="2">
    <source>
        <dbReference type="SAM" id="Phobius"/>
    </source>
</evidence>
<feature type="transmembrane region" description="Helical" evidence="2">
    <location>
        <begin position="117"/>
        <end position="136"/>
    </location>
</feature>